<evidence type="ECO:0000313" key="5">
    <source>
        <dbReference type="Proteomes" id="UP001230188"/>
    </source>
</evidence>
<proteinExistence type="predicted"/>
<accession>A0AAD7UQA4</accession>
<feature type="transmembrane region" description="Helical" evidence="2">
    <location>
        <begin position="200"/>
        <end position="220"/>
    </location>
</feature>
<gene>
    <name evidence="4" type="ORF">CTAYLR_004937</name>
</gene>
<feature type="compositionally biased region" description="Polar residues" evidence="1">
    <location>
        <begin position="875"/>
        <end position="887"/>
    </location>
</feature>
<feature type="domain" description="STAS" evidence="3">
    <location>
        <begin position="511"/>
        <end position="633"/>
    </location>
</feature>
<dbReference type="PROSITE" id="PS50801">
    <property type="entry name" value="STAS"/>
    <property type="match status" value="1"/>
</dbReference>
<dbReference type="InterPro" id="IPR018490">
    <property type="entry name" value="cNMP-bd_dom_sf"/>
</dbReference>
<name>A0AAD7UQA4_9STRA</name>
<dbReference type="InterPro" id="IPR000595">
    <property type="entry name" value="cNMP-bd_dom"/>
</dbReference>
<dbReference type="EMBL" id="JAQMWT010000021">
    <property type="protein sequence ID" value="KAJ8613839.1"/>
    <property type="molecule type" value="Genomic_DNA"/>
</dbReference>
<dbReference type="SUPFAM" id="SSF51206">
    <property type="entry name" value="cAMP-binding domain-like"/>
    <property type="match status" value="1"/>
</dbReference>
<dbReference type="CDD" id="cd07042">
    <property type="entry name" value="STAS_SulP_like_sulfate_transporter"/>
    <property type="match status" value="1"/>
</dbReference>
<dbReference type="InterPro" id="IPR052706">
    <property type="entry name" value="Membrane-Transporter-like"/>
</dbReference>
<comment type="caution">
    <text evidence="4">The sequence shown here is derived from an EMBL/GenBank/DDBJ whole genome shotgun (WGS) entry which is preliminary data.</text>
</comment>
<feature type="transmembrane region" description="Helical" evidence="2">
    <location>
        <begin position="445"/>
        <end position="473"/>
    </location>
</feature>
<feature type="transmembrane region" description="Helical" evidence="2">
    <location>
        <begin position="123"/>
        <end position="144"/>
    </location>
</feature>
<dbReference type="Gene3D" id="3.30.750.24">
    <property type="entry name" value="STAS domain"/>
    <property type="match status" value="1"/>
</dbReference>
<feature type="transmembrane region" description="Helical" evidence="2">
    <location>
        <begin position="407"/>
        <end position="425"/>
    </location>
</feature>
<feature type="transmembrane region" description="Helical" evidence="2">
    <location>
        <begin position="156"/>
        <end position="180"/>
    </location>
</feature>
<dbReference type="Proteomes" id="UP001230188">
    <property type="component" value="Unassembled WGS sequence"/>
</dbReference>
<feature type="compositionally biased region" description="Acidic residues" evidence="1">
    <location>
        <begin position="890"/>
        <end position="901"/>
    </location>
</feature>
<protein>
    <recommendedName>
        <fullName evidence="3">STAS domain-containing protein</fullName>
    </recommendedName>
</protein>
<organism evidence="4 5">
    <name type="scientific">Chrysophaeum taylorii</name>
    <dbReference type="NCBI Taxonomy" id="2483200"/>
    <lineage>
        <taxon>Eukaryota</taxon>
        <taxon>Sar</taxon>
        <taxon>Stramenopiles</taxon>
        <taxon>Ochrophyta</taxon>
        <taxon>Pelagophyceae</taxon>
        <taxon>Pelagomonadales</taxon>
        <taxon>Pelagomonadaceae</taxon>
        <taxon>Chrysophaeum</taxon>
    </lineage>
</organism>
<evidence type="ECO:0000256" key="1">
    <source>
        <dbReference type="SAM" id="MobiDB-lite"/>
    </source>
</evidence>
<keyword evidence="2" id="KW-0812">Transmembrane</keyword>
<dbReference type="PANTHER" id="PTHR43310">
    <property type="entry name" value="SULFATE TRANSPORTER YBAR-RELATED"/>
    <property type="match status" value="1"/>
</dbReference>
<feature type="region of interest" description="Disordered" evidence="1">
    <location>
        <begin position="866"/>
        <end position="901"/>
    </location>
</feature>
<dbReference type="CDD" id="cd00038">
    <property type="entry name" value="CAP_ED"/>
    <property type="match status" value="1"/>
</dbReference>
<dbReference type="Gene3D" id="2.60.120.10">
    <property type="entry name" value="Jelly Rolls"/>
    <property type="match status" value="1"/>
</dbReference>
<reference evidence="4" key="1">
    <citation type="submission" date="2023-01" db="EMBL/GenBank/DDBJ databases">
        <title>Metagenome sequencing of chrysophaentin producing Chrysophaeum taylorii.</title>
        <authorList>
            <person name="Davison J."/>
            <person name="Bewley C."/>
        </authorList>
    </citation>
    <scope>NUCLEOTIDE SEQUENCE</scope>
    <source>
        <strain evidence="4">NIES-1699</strain>
    </source>
</reference>
<dbReference type="SUPFAM" id="SSF52091">
    <property type="entry name" value="SpoIIaa-like"/>
    <property type="match status" value="1"/>
</dbReference>
<dbReference type="InterPro" id="IPR002645">
    <property type="entry name" value="STAS_dom"/>
</dbReference>
<evidence type="ECO:0000256" key="2">
    <source>
        <dbReference type="SAM" id="Phobius"/>
    </source>
</evidence>
<dbReference type="InterPro" id="IPR036513">
    <property type="entry name" value="STAS_dom_sf"/>
</dbReference>
<keyword evidence="2" id="KW-1133">Transmembrane helix</keyword>
<dbReference type="Pfam" id="PF01740">
    <property type="entry name" value="STAS"/>
    <property type="match status" value="1"/>
</dbReference>
<keyword evidence="2" id="KW-0472">Membrane</keyword>
<dbReference type="PANTHER" id="PTHR43310:SF2">
    <property type="entry name" value="SLC26A_SULP TRANSPORTER DOMAIN-CONTAINING PROTEIN"/>
    <property type="match status" value="1"/>
</dbReference>
<feature type="transmembrane region" description="Helical" evidence="2">
    <location>
        <begin position="302"/>
        <end position="320"/>
    </location>
</feature>
<dbReference type="AlphaFoldDB" id="A0AAD7UQA4"/>
<keyword evidence="5" id="KW-1185">Reference proteome</keyword>
<evidence type="ECO:0000259" key="3">
    <source>
        <dbReference type="PROSITE" id="PS50801"/>
    </source>
</evidence>
<feature type="transmembrane region" description="Helical" evidence="2">
    <location>
        <begin position="67"/>
        <end position="86"/>
    </location>
</feature>
<dbReference type="InterPro" id="IPR014710">
    <property type="entry name" value="RmlC-like_jellyroll"/>
</dbReference>
<sequence>MKEAQQELPKLPTYGAVVENGQSAATTTKQLVVDISAGVIAFFVVGVVSVSFSFATFGMTVPSLLGGGSRMALVGVVVVGAVEYAFSKAPFMIVAPDLFVCPMLNDMLLSLPKYAADSGKDLGSTYVATMLIAVGCAGLGLVAAGNSAFLRIGEFVPYPIVCGLLGAVGVVLLRQSYAIATVVVMLDDDAGCPLFSGSPRAIAAAAYAPALVFGGASIVLSSKVGGNPVRSSLPLMLLFGAIFYAALAAWYSPSWHDTLQTARACGFLFDPAVLDDDGPGVVVEWLKLDGVAWRDVASLPLVGRYAALCLLVVFKSSLVYPTWERAFRKRCAQPLDTRKELVVVGAANVAAAAVGSFGAQPQLSTAVSLREMGASSDTGNSALAVVIICALAALFGGASPLAIVPKFAFAGLLIHQGWILAYTFVVKPCFVPPRALSAAESFVVVAILVVFVVNGMLAGLSVGAQLTVILFTVKSHGFGVFKYHGSAALQRSTTQRSPFACHALDDDGHLVQILRLHGLLYWFNANQLVRSIRVLVSDGVDTLGRPPKCIIVDFTLVLDVDASAADALVYAAELCHGRQCALLLSGCRAVKNRVARAGLDLRPLPVTDKVLLCDLQPRAAWVAEHLDDALSACEDAILQAIEAYRSPSRDPPPRPFDDYDNKVVANTTPKTGFRQVLSTLARRCGADFVDVDTLARLEPLTRVVRYERDDHIFRPGLPFRGSTLDEEDGIAFVELGVVAVRREPDQAPSTCLGDALESSPVFRMVRLGPGGVVGLPELFSGRRSIGATRAETRCKVHLLKFRTIRDLRNSDPALALNLYVTLAHILALAYDERSEKFARTLDTVSSHPRSELIPAPARFRAERAVIGHRRHSSSPKKTTAFQRTLASMESGDDADGDSATH</sequence>
<feature type="transmembrane region" description="Helical" evidence="2">
    <location>
        <begin position="31"/>
        <end position="55"/>
    </location>
</feature>
<feature type="transmembrane region" description="Helical" evidence="2">
    <location>
        <begin position="379"/>
        <end position="395"/>
    </location>
</feature>
<evidence type="ECO:0000313" key="4">
    <source>
        <dbReference type="EMBL" id="KAJ8613839.1"/>
    </source>
</evidence>
<feature type="transmembrane region" description="Helical" evidence="2">
    <location>
        <begin position="232"/>
        <end position="251"/>
    </location>
</feature>